<dbReference type="InterPro" id="IPR043502">
    <property type="entry name" value="DNA/RNA_pol_sf"/>
</dbReference>
<protein>
    <recommendedName>
        <fullName evidence="2">Reverse transcriptase domain-containing protein</fullName>
    </recommendedName>
</protein>
<dbReference type="SUPFAM" id="SSF56672">
    <property type="entry name" value="DNA/RNA polymerases"/>
    <property type="match status" value="1"/>
</dbReference>
<dbReference type="EMBL" id="NNAY01004468">
    <property type="protein sequence ID" value="OXU17855.1"/>
    <property type="molecule type" value="Genomic_DNA"/>
</dbReference>
<dbReference type="InterPro" id="IPR051320">
    <property type="entry name" value="Viral_Replic_Matur_Polypro"/>
</dbReference>
<evidence type="ECO:0000313" key="4">
    <source>
        <dbReference type="Proteomes" id="UP000215335"/>
    </source>
</evidence>
<dbReference type="Gene3D" id="3.10.10.10">
    <property type="entry name" value="HIV Type 1 Reverse Transcriptase, subunit A, domain 1"/>
    <property type="match status" value="1"/>
</dbReference>
<dbReference type="STRING" id="543379.A0A232EHN1"/>
<dbReference type="PANTHER" id="PTHR33064:SF37">
    <property type="entry name" value="RIBONUCLEASE H"/>
    <property type="match status" value="1"/>
</dbReference>
<feature type="coiled-coil region" evidence="1">
    <location>
        <begin position="124"/>
        <end position="158"/>
    </location>
</feature>
<dbReference type="Gene3D" id="3.30.70.270">
    <property type="match status" value="3"/>
</dbReference>
<name>A0A232EHN1_9HYME</name>
<dbReference type="GO" id="GO:0071897">
    <property type="term" value="P:DNA biosynthetic process"/>
    <property type="evidence" value="ECO:0007669"/>
    <property type="project" value="UniProtKB-ARBA"/>
</dbReference>
<gene>
    <name evidence="3" type="ORF">TSAR_010477</name>
</gene>
<dbReference type="CDD" id="cd01647">
    <property type="entry name" value="RT_LTR"/>
    <property type="match status" value="1"/>
</dbReference>
<evidence type="ECO:0000313" key="3">
    <source>
        <dbReference type="EMBL" id="OXU17855.1"/>
    </source>
</evidence>
<keyword evidence="1" id="KW-0175">Coiled coil</keyword>
<dbReference type="AlphaFoldDB" id="A0A232EHN1"/>
<dbReference type="InterPro" id="IPR000477">
    <property type="entry name" value="RT_dom"/>
</dbReference>
<feature type="domain" description="Reverse transcriptase" evidence="2">
    <location>
        <begin position="53"/>
        <end position="140"/>
    </location>
</feature>
<proteinExistence type="predicted"/>
<dbReference type="PANTHER" id="PTHR33064">
    <property type="entry name" value="POL PROTEIN"/>
    <property type="match status" value="1"/>
</dbReference>
<dbReference type="OrthoDB" id="430238at2759"/>
<accession>A0A232EHN1</accession>
<dbReference type="Pfam" id="PF00078">
    <property type="entry name" value="RVT_1"/>
    <property type="match status" value="1"/>
</dbReference>
<organism evidence="3 4">
    <name type="scientific">Trichomalopsis sarcophagae</name>
    <dbReference type="NCBI Taxonomy" id="543379"/>
    <lineage>
        <taxon>Eukaryota</taxon>
        <taxon>Metazoa</taxon>
        <taxon>Ecdysozoa</taxon>
        <taxon>Arthropoda</taxon>
        <taxon>Hexapoda</taxon>
        <taxon>Insecta</taxon>
        <taxon>Pterygota</taxon>
        <taxon>Neoptera</taxon>
        <taxon>Endopterygota</taxon>
        <taxon>Hymenoptera</taxon>
        <taxon>Apocrita</taxon>
        <taxon>Proctotrupomorpha</taxon>
        <taxon>Chalcidoidea</taxon>
        <taxon>Pteromalidae</taxon>
        <taxon>Pteromalinae</taxon>
        <taxon>Trichomalopsis</taxon>
    </lineage>
</organism>
<dbReference type="InterPro" id="IPR043128">
    <property type="entry name" value="Rev_trsase/Diguanyl_cyclase"/>
</dbReference>
<comment type="caution">
    <text evidence="3">The sequence shown here is derived from an EMBL/GenBank/DDBJ whole genome shotgun (WGS) entry which is preliminary data.</text>
</comment>
<evidence type="ECO:0000256" key="1">
    <source>
        <dbReference type="SAM" id="Coils"/>
    </source>
</evidence>
<sequence length="251" mass="28326">MDSNKMNLKIISHKIIIETITIEEEGIKIIVATKVDEKVTIATTIMGRNNLTTGRELNKKTIRDAYPLSNIADIMEQLGCATYISIFDIASGFQQIPMAPEDCYKTAFTTINGHYEYTRMPEGLNNATATFQRLIKDLQEQESRIKNLMQRLKEAKLVLQPDKIEFFRNEVGFLGHIISARGVEPNPEKVAAIAKLATPKSAKNIREVLGMFGYYRQYIKDFSKIAKPLNDLLKKMLSLSGPKNAKIALKN</sequence>
<dbReference type="Proteomes" id="UP000215335">
    <property type="component" value="Unassembled WGS sequence"/>
</dbReference>
<keyword evidence="4" id="KW-1185">Reference proteome</keyword>
<evidence type="ECO:0000259" key="2">
    <source>
        <dbReference type="Pfam" id="PF00078"/>
    </source>
</evidence>
<reference evidence="3 4" key="1">
    <citation type="journal article" date="2017" name="Curr. Biol.">
        <title>The Evolution of Venom by Co-option of Single-Copy Genes.</title>
        <authorList>
            <person name="Martinson E.O."/>
            <person name="Mrinalini"/>
            <person name="Kelkar Y.D."/>
            <person name="Chang C.H."/>
            <person name="Werren J.H."/>
        </authorList>
    </citation>
    <scope>NUCLEOTIDE SEQUENCE [LARGE SCALE GENOMIC DNA]</scope>
    <source>
        <strain evidence="3 4">Alberta</strain>
        <tissue evidence="3">Whole body</tissue>
    </source>
</reference>